<keyword evidence="2" id="KW-1185">Reference proteome</keyword>
<dbReference type="AlphaFoldDB" id="A0A0G4GA89"/>
<dbReference type="EMBL" id="CDMY01000604">
    <property type="protein sequence ID" value="CEM25862.1"/>
    <property type="molecule type" value="Genomic_DNA"/>
</dbReference>
<sequence length="409" mass="42672">MPIATTAPAAWGSKTSVVAVVAGSGGKMGALKVASASLLHVLHAATNPVVIGCAAGYITFKILTAKQHEIEGFLHSCEQWWRGLFDHSPTTATNVPAPDEAAEMVMEIAPLPPQRPPAAAAPPVASLFSQIQPPPSLTLQSAACVRSLNSEGPDGIAFDNHAGVIVVAGGVSAIRGSEGSGRPLTQWLADTAREKATAQPIVSVTNNRASDLIVATWEAAERSGCPRGASTIAVAALNQVPPDMAQGRGVYGVDMASFGDSVAMVLWRDAEDGELHILSRTEPMMVNDNAPRQLSFFPPRHSMDPPPATLLMALQEHRLATSEGDLLLCLSPGVTNILCDDDIETIINRMPGSPTAHDVASAVCSAACANSTRRDSLTASGNVEGRLGGRADDISVVAAWVVPREGRIR</sequence>
<gene>
    <name evidence="1" type="ORF">Vbra_17265</name>
</gene>
<organism evidence="1 2">
    <name type="scientific">Vitrella brassicaformis (strain CCMP3155)</name>
    <dbReference type="NCBI Taxonomy" id="1169540"/>
    <lineage>
        <taxon>Eukaryota</taxon>
        <taxon>Sar</taxon>
        <taxon>Alveolata</taxon>
        <taxon>Colpodellida</taxon>
        <taxon>Vitrellaceae</taxon>
        <taxon>Vitrella</taxon>
    </lineage>
</organism>
<dbReference type="InterPro" id="IPR036457">
    <property type="entry name" value="PPM-type-like_dom_sf"/>
</dbReference>
<reference evidence="1 2" key="1">
    <citation type="submission" date="2014-11" db="EMBL/GenBank/DDBJ databases">
        <authorList>
            <person name="Zhu J."/>
            <person name="Qi W."/>
            <person name="Song R."/>
        </authorList>
    </citation>
    <scope>NUCLEOTIDE SEQUENCE [LARGE SCALE GENOMIC DNA]</scope>
</reference>
<dbReference type="SUPFAM" id="SSF81606">
    <property type="entry name" value="PP2C-like"/>
    <property type="match status" value="1"/>
</dbReference>
<evidence type="ECO:0000313" key="1">
    <source>
        <dbReference type="EMBL" id="CEM25862.1"/>
    </source>
</evidence>
<proteinExistence type="predicted"/>
<protein>
    <submittedName>
        <fullName evidence="1">Uncharacterized protein</fullName>
    </submittedName>
</protein>
<dbReference type="VEuPathDB" id="CryptoDB:Vbra_17265"/>
<dbReference type="Proteomes" id="UP000041254">
    <property type="component" value="Unassembled WGS sequence"/>
</dbReference>
<evidence type="ECO:0000313" key="2">
    <source>
        <dbReference type="Proteomes" id="UP000041254"/>
    </source>
</evidence>
<accession>A0A0G4GA89</accession>
<name>A0A0G4GA89_VITBC</name>
<dbReference type="InParanoid" id="A0A0G4GA89"/>
<dbReference type="Gene3D" id="3.60.40.10">
    <property type="entry name" value="PPM-type phosphatase domain"/>
    <property type="match status" value="1"/>
</dbReference>